<dbReference type="Proteomes" id="UP000017836">
    <property type="component" value="Unassembled WGS sequence"/>
</dbReference>
<name>W1PLD1_AMBTC</name>
<dbReference type="HOGENOM" id="CLU_2625242_0_0_1"/>
<sequence length="78" mass="9006">MQSLPKVLSSRLPETSRPFRLNLERLRARRGVWRAKLTPEQETVQSSISTGSCSTVIMNLHEDDKDICPISKTRQRRL</sequence>
<accession>W1PLD1</accession>
<organism evidence="1 2">
    <name type="scientific">Amborella trichopoda</name>
    <dbReference type="NCBI Taxonomy" id="13333"/>
    <lineage>
        <taxon>Eukaryota</taxon>
        <taxon>Viridiplantae</taxon>
        <taxon>Streptophyta</taxon>
        <taxon>Embryophyta</taxon>
        <taxon>Tracheophyta</taxon>
        <taxon>Spermatophyta</taxon>
        <taxon>Magnoliopsida</taxon>
        <taxon>Amborellales</taxon>
        <taxon>Amborellaceae</taxon>
        <taxon>Amborella</taxon>
    </lineage>
</organism>
<gene>
    <name evidence="1" type="ORF">AMTR_s00015p00088370</name>
</gene>
<proteinExistence type="predicted"/>
<dbReference type="Gramene" id="ERN08843">
    <property type="protein sequence ID" value="ERN08843"/>
    <property type="gene ID" value="AMTR_s00015p00088370"/>
</dbReference>
<dbReference type="EMBL" id="KI393208">
    <property type="protein sequence ID" value="ERN08843.1"/>
    <property type="molecule type" value="Genomic_DNA"/>
</dbReference>
<evidence type="ECO:0000313" key="1">
    <source>
        <dbReference type="EMBL" id="ERN08843.1"/>
    </source>
</evidence>
<reference evidence="2" key="1">
    <citation type="journal article" date="2013" name="Science">
        <title>The Amborella genome and the evolution of flowering plants.</title>
        <authorList>
            <consortium name="Amborella Genome Project"/>
        </authorList>
    </citation>
    <scope>NUCLEOTIDE SEQUENCE [LARGE SCALE GENOMIC DNA]</scope>
</reference>
<dbReference type="AlphaFoldDB" id="W1PLD1"/>
<keyword evidence="2" id="KW-1185">Reference proteome</keyword>
<evidence type="ECO:0000313" key="2">
    <source>
        <dbReference type="Proteomes" id="UP000017836"/>
    </source>
</evidence>
<protein>
    <submittedName>
        <fullName evidence="1">Uncharacterized protein</fullName>
    </submittedName>
</protein>